<gene>
    <name evidence="2" type="ORF">OV079_48960</name>
</gene>
<feature type="compositionally biased region" description="Acidic residues" evidence="1">
    <location>
        <begin position="1"/>
        <end position="12"/>
    </location>
</feature>
<evidence type="ECO:0000313" key="2">
    <source>
        <dbReference type="EMBL" id="MCY1013332.1"/>
    </source>
</evidence>
<proteinExistence type="predicted"/>
<protein>
    <submittedName>
        <fullName evidence="2">Uncharacterized protein</fullName>
    </submittedName>
</protein>
<keyword evidence="3" id="KW-1185">Reference proteome</keyword>
<name>A0A9X3J217_9BACT</name>
<feature type="region of interest" description="Disordered" evidence="1">
    <location>
        <begin position="1"/>
        <end position="34"/>
    </location>
</feature>
<dbReference type="RefSeq" id="WP_267777174.1">
    <property type="nucleotide sequence ID" value="NZ_JAPNKE010000002.1"/>
</dbReference>
<evidence type="ECO:0000313" key="3">
    <source>
        <dbReference type="Proteomes" id="UP001150924"/>
    </source>
</evidence>
<accession>A0A9X3J217</accession>
<reference evidence="2" key="1">
    <citation type="submission" date="2022-11" db="EMBL/GenBank/DDBJ databases">
        <title>Minimal conservation of predation-associated metabolite biosynthetic gene clusters underscores biosynthetic potential of Myxococcota including descriptions for ten novel species: Archangium lansinium sp. nov., Myxococcus landrumus sp. nov., Nannocystis bai.</title>
        <authorList>
            <person name="Ahearne A."/>
            <person name="Stevens C."/>
            <person name="Phillips K."/>
        </authorList>
    </citation>
    <scope>NUCLEOTIDE SEQUENCE</scope>
    <source>
        <strain evidence="2">Na p29</strain>
    </source>
</reference>
<comment type="caution">
    <text evidence="2">The sequence shown here is derived from an EMBL/GenBank/DDBJ whole genome shotgun (WGS) entry which is preliminary data.</text>
</comment>
<dbReference type="AlphaFoldDB" id="A0A9X3J217"/>
<dbReference type="SUPFAM" id="SSF103196">
    <property type="entry name" value="Roadblock/LC7 domain"/>
    <property type="match status" value="1"/>
</dbReference>
<dbReference type="Proteomes" id="UP001150924">
    <property type="component" value="Unassembled WGS sequence"/>
</dbReference>
<organism evidence="2 3">
    <name type="scientific">Nannocystis pusilla</name>
    <dbReference type="NCBI Taxonomy" id="889268"/>
    <lineage>
        <taxon>Bacteria</taxon>
        <taxon>Pseudomonadati</taxon>
        <taxon>Myxococcota</taxon>
        <taxon>Polyangia</taxon>
        <taxon>Nannocystales</taxon>
        <taxon>Nannocystaceae</taxon>
        <taxon>Nannocystis</taxon>
    </lineage>
</organism>
<dbReference type="EMBL" id="JAPNKE010000002">
    <property type="protein sequence ID" value="MCY1013332.1"/>
    <property type="molecule type" value="Genomic_DNA"/>
</dbReference>
<sequence>MFELGDFGESDEFVAAPDEPAEEPSWTGLGAGREQARARDDALDDACRRLTEGVEGALACALVAVEGGDLLGHHRRKAAGPTSEAALSAAARELFGGTSRLAGGRLHEVQLTASDHYLFGKLLGDRRRALLLVTDRTISVGFGWAMLRAQLGALELPAR</sequence>
<evidence type="ECO:0000256" key="1">
    <source>
        <dbReference type="SAM" id="MobiDB-lite"/>
    </source>
</evidence>